<feature type="signal peptide" evidence="7">
    <location>
        <begin position="1"/>
        <end position="28"/>
    </location>
</feature>
<evidence type="ECO:0000256" key="1">
    <source>
        <dbReference type="ARBA" id="ARBA00004167"/>
    </source>
</evidence>
<proteinExistence type="predicted"/>
<evidence type="ECO:0000256" key="7">
    <source>
        <dbReference type="SAM" id="SignalP"/>
    </source>
</evidence>
<dbReference type="GO" id="GO:0016020">
    <property type="term" value="C:membrane"/>
    <property type="evidence" value="ECO:0007669"/>
    <property type="project" value="UniProtKB-SubCell"/>
</dbReference>
<dbReference type="CDD" id="cd12087">
    <property type="entry name" value="TM_EGFR-like"/>
    <property type="match status" value="1"/>
</dbReference>
<dbReference type="InterPro" id="IPR051694">
    <property type="entry name" value="Immunoregulatory_rcpt-like"/>
</dbReference>
<evidence type="ECO:0000256" key="4">
    <source>
        <dbReference type="ARBA" id="ARBA00023136"/>
    </source>
</evidence>
<dbReference type="AlphaFoldDB" id="A0AAD6CAD4"/>
<gene>
    <name evidence="8" type="ORF">N7458_001168</name>
</gene>
<evidence type="ECO:0008006" key="10">
    <source>
        <dbReference type="Google" id="ProtNLM"/>
    </source>
</evidence>
<evidence type="ECO:0000256" key="6">
    <source>
        <dbReference type="SAM" id="Phobius"/>
    </source>
</evidence>
<keyword evidence="7" id="KW-0732">Signal</keyword>
<protein>
    <recommendedName>
        <fullName evidence="10">Mid2 domain-containing protein</fullName>
    </recommendedName>
</protein>
<evidence type="ECO:0000313" key="8">
    <source>
        <dbReference type="EMBL" id="KAJ5459616.1"/>
    </source>
</evidence>
<feature type="transmembrane region" description="Helical" evidence="6">
    <location>
        <begin position="100"/>
        <end position="122"/>
    </location>
</feature>
<comment type="caution">
    <text evidence="8">The sequence shown here is derived from an EMBL/GenBank/DDBJ whole genome shotgun (WGS) entry which is preliminary data.</text>
</comment>
<evidence type="ECO:0000313" key="9">
    <source>
        <dbReference type="Proteomes" id="UP001213681"/>
    </source>
</evidence>
<reference evidence="8" key="2">
    <citation type="journal article" date="2023" name="IMA Fungus">
        <title>Comparative genomic study of the Penicillium genus elucidates a diverse pangenome and 15 lateral gene transfer events.</title>
        <authorList>
            <person name="Petersen C."/>
            <person name="Sorensen T."/>
            <person name="Nielsen M.R."/>
            <person name="Sondergaard T.E."/>
            <person name="Sorensen J.L."/>
            <person name="Fitzpatrick D.A."/>
            <person name="Frisvad J.C."/>
            <person name="Nielsen K.L."/>
        </authorList>
    </citation>
    <scope>NUCLEOTIDE SEQUENCE</scope>
    <source>
        <strain evidence="8">IBT 16125</strain>
    </source>
</reference>
<organism evidence="8 9">
    <name type="scientific">Penicillium daleae</name>
    <dbReference type="NCBI Taxonomy" id="63821"/>
    <lineage>
        <taxon>Eukaryota</taxon>
        <taxon>Fungi</taxon>
        <taxon>Dikarya</taxon>
        <taxon>Ascomycota</taxon>
        <taxon>Pezizomycotina</taxon>
        <taxon>Eurotiomycetes</taxon>
        <taxon>Eurotiomycetidae</taxon>
        <taxon>Eurotiales</taxon>
        <taxon>Aspergillaceae</taxon>
        <taxon>Penicillium</taxon>
    </lineage>
</organism>
<dbReference type="GeneID" id="81594794"/>
<comment type="subcellular location">
    <subcellularLocation>
        <location evidence="1">Membrane</location>
        <topology evidence="1">Single-pass membrane protein</topology>
    </subcellularLocation>
</comment>
<keyword evidence="2 6" id="KW-0812">Transmembrane</keyword>
<dbReference type="GO" id="GO:0071944">
    <property type="term" value="C:cell periphery"/>
    <property type="evidence" value="ECO:0007669"/>
    <property type="project" value="UniProtKB-ARBA"/>
</dbReference>
<dbReference type="PANTHER" id="PTHR15549">
    <property type="entry name" value="PAIRED IMMUNOGLOBULIN-LIKE TYPE 2 RECEPTOR"/>
    <property type="match status" value="1"/>
</dbReference>
<dbReference type="RefSeq" id="XP_056768658.1">
    <property type="nucleotide sequence ID" value="XM_056904551.1"/>
</dbReference>
<keyword evidence="3 6" id="KW-1133">Transmembrane helix</keyword>
<sequence>MDLTAILLALHLLSVLPFGLLWSPGGYATHIFNKNASKPILSFKVDSTATTTTSASSTSTTLTSSSNTSSTAQTPTTATATVSPSSSSSSSAGTALSGGAIAGIVIGVIAGVAIIGGLLFLLGRQKRQKPAPDTGPSMGYTGPSYKSPSSLGPGLATLEMQKPPQARSAPGSGTRPVRAVELQGDNTAAELSNTHVVNELESPVNIKVPLY</sequence>
<dbReference type="Proteomes" id="UP001213681">
    <property type="component" value="Unassembled WGS sequence"/>
</dbReference>
<keyword evidence="9" id="KW-1185">Reference proteome</keyword>
<evidence type="ECO:0000256" key="5">
    <source>
        <dbReference type="SAM" id="MobiDB-lite"/>
    </source>
</evidence>
<keyword evidence="4 6" id="KW-0472">Membrane</keyword>
<reference evidence="8" key="1">
    <citation type="submission" date="2022-12" db="EMBL/GenBank/DDBJ databases">
        <authorList>
            <person name="Petersen C."/>
        </authorList>
    </citation>
    <scope>NUCLEOTIDE SEQUENCE</scope>
    <source>
        <strain evidence="8">IBT 16125</strain>
    </source>
</reference>
<dbReference type="EMBL" id="JAPVEA010000002">
    <property type="protein sequence ID" value="KAJ5459616.1"/>
    <property type="molecule type" value="Genomic_DNA"/>
</dbReference>
<feature type="region of interest" description="Disordered" evidence="5">
    <location>
        <begin position="53"/>
        <end position="90"/>
    </location>
</feature>
<name>A0AAD6CAD4_9EURO</name>
<evidence type="ECO:0000256" key="3">
    <source>
        <dbReference type="ARBA" id="ARBA00022989"/>
    </source>
</evidence>
<evidence type="ECO:0000256" key="2">
    <source>
        <dbReference type="ARBA" id="ARBA00022692"/>
    </source>
</evidence>
<accession>A0AAD6CAD4</accession>
<feature type="region of interest" description="Disordered" evidence="5">
    <location>
        <begin position="127"/>
        <end position="157"/>
    </location>
</feature>
<feature type="chain" id="PRO_5042045758" description="Mid2 domain-containing protein" evidence="7">
    <location>
        <begin position="29"/>
        <end position="211"/>
    </location>
</feature>